<sequence>MRSLPSINLKMRVCMRVGKDLKNCLEGVLIMAFLVAYSWRLCYALANGALLSKLYTEAYEILERIANNNYQWPSIRQPTARGAAWVHNIDAITALSTQVTSLTNMVKAMTSAPAAVKQVAELSCVYCSEEHEFDNCPGNRASVNYVGNYNRQPQNNPYSNTYNPGWKQHLNYSWSNQNKNAPALSGQNINVQPTGFHQKNQGQKHTSHNPLISLETLIKEYIAKNEAIVYSQAESMLQQPNHQDTDVRGQAVATMEGNQPVHAEKEVATRVVTTYNRPNEQSLVPLEATQQFRYPPHFPQRFQKQKQDKQFSKFLEVLKQLHINIPFVEALEQMPNYVKFLKDILARKRRLREFETVALTQESSHMLQSKIPKKMKDPGSFTIPCSIGTRYNGRALCDLGASINLMPLYVFKQLRAEECRPTIVTLQLADRSHAYPERKIEDVLVKVDKFIFPVDFIVLDFEADKEQVTFNVLEAIKNPDEPEYCNFLSVVDFVVADRINRCCSNEIIKVATFESFEEEDVAANQIDWIEGKQTNRHNKFVEHLNLSDREVKTTLPFIESLSSLELKLLPSHLKYAYLGQNNTLPIIISSTLDADRKGTENQVADHLSRLEADTSTLTRKDITETFPDEQLLVVQQAQILQQSGPPWCQRTGNITQRHEMPLTNILEVEVFDVWGIDFMGPFPPSFGNFYILVVVDYVSKWIEAATLPTNDAKKGAENVVADHLSRLTSEFCNDITPINDSFLDEFLFSVTSMPCPMAASSSKQFKNICVLSGFHYGKYKEFVQAAVDLGRVIAERKLHLVYGGGERGLSRLVSEAVFTRGSQVLGIIPKPMKPLVCMSGPPIGEELVVSSMQERISEMMNHADAFIFLPGDLATFEALITFASWAHLNIHQKSIGLLNVNNFYDGLLTFINHAIKNHFVPHSVKKLFISASTANELLDLLQAYTPEPDPQIVALNWSTNDGNGNSSSNKKCDLDLILRL</sequence>
<reference evidence="2" key="1">
    <citation type="journal article" date="2023" name="Hortic. Res.">
        <title>A chromosome-level phased genome enabling allele-level studies in sweet orange: a case study on citrus Huanglongbing tolerance.</title>
        <authorList>
            <person name="Wu B."/>
            <person name="Yu Q."/>
            <person name="Deng Z."/>
            <person name="Duan Y."/>
            <person name="Luo F."/>
            <person name="Gmitter F. Jr."/>
        </authorList>
    </citation>
    <scope>NUCLEOTIDE SEQUENCE [LARGE SCALE GENOMIC DNA]</scope>
    <source>
        <strain evidence="2">cv. Valencia</strain>
    </source>
</reference>
<dbReference type="Proteomes" id="UP000829398">
    <property type="component" value="Chromosome 5"/>
</dbReference>
<evidence type="ECO:0000313" key="2">
    <source>
        <dbReference type="Proteomes" id="UP000829398"/>
    </source>
</evidence>
<protein>
    <submittedName>
        <fullName evidence="1">Uncharacterized protein</fullName>
    </submittedName>
</protein>
<name>A0ACB8KCH4_CITSI</name>
<proteinExistence type="predicted"/>
<keyword evidence="2" id="KW-1185">Reference proteome</keyword>
<accession>A0ACB8KCH4</accession>
<evidence type="ECO:0000313" key="1">
    <source>
        <dbReference type="EMBL" id="KAH9752115.1"/>
    </source>
</evidence>
<dbReference type="EMBL" id="CM039174">
    <property type="protein sequence ID" value="KAH9752115.1"/>
    <property type="molecule type" value="Genomic_DNA"/>
</dbReference>
<comment type="caution">
    <text evidence="1">The sequence shown here is derived from an EMBL/GenBank/DDBJ whole genome shotgun (WGS) entry which is preliminary data.</text>
</comment>
<organism evidence="1 2">
    <name type="scientific">Citrus sinensis</name>
    <name type="common">Sweet orange</name>
    <name type="synonym">Citrus aurantium var. sinensis</name>
    <dbReference type="NCBI Taxonomy" id="2711"/>
    <lineage>
        <taxon>Eukaryota</taxon>
        <taxon>Viridiplantae</taxon>
        <taxon>Streptophyta</taxon>
        <taxon>Embryophyta</taxon>
        <taxon>Tracheophyta</taxon>
        <taxon>Spermatophyta</taxon>
        <taxon>Magnoliopsida</taxon>
        <taxon>eudicotyledons</taxon>
        <taxon>Gunneridae</taxon>
        <taxon>Pentapetalae</taxon>
        <taxon>rosids</taxon>
        <taxon>malvids</taxon>
        <taxon>Sapindales</taxon>
        <taxon>Rutaceae</taxon>
        <taxon>Aurantioideae</taxon>
        <taxon>Citrus</taxon>
    </lineage>
</organism>
<gene>
    <name evidence="1" type="ORF">KPL71_014569</name>
</gene>